<dbReference type="Pfam" id="PF04307">
    <property type="entry name" value="YdjM"/>
    <property type="match status" value="1"/>
</dbReference>
<keyword evidence="2" id="KW-0472">Membrane</keyword>
<keyword evidence="2" id="KW-1133">Transmembrane helix</keyword>
<keyword evidence="3" id="KW-0378">Hydrolase</keyword>
<evidence type="ECO:0000313" key="3">
    <source>
        <dbReference type="EMBL" id="HIW79597.1"/>
    </source>
</evidence>
<reference evidence="3" key="1">
    <citation type="journal article" date="2021" name="PeerJ">
        <title>Extensive microbial diversity within the chicken gut microbiome revealed by metagenomics and culture.</title>
        <authorList>
            <person name="Gilroy R."/>
            <person name="Ravi A."/>
            <person name="Getino M."/>
            <person name="Pursley I."/>
            <person name="Horton D.L."/>
            <person name="Alikhan N.F."/>
            <person name="Baker D."/>
            <person name="Gharbi K."/>
            <person name="Hall N."/>
            <person name="Watson M."/>
            <person name="Adriaenssens E.M."/>
            <person name="Foster-Nyarko E."/>
            <person name="Jarju S."/>
            <person name="Secka A."/>
            <person name="Antonio M."/>
            <person name="Oren A."/>
            <person name="Chaudhuri R.R."/>
            <person name="La Ragione R."/>
            <person name="Hildebrand F."/>
            <person name="Pallen M.J."/>
        </authorList>
    </citation>
    <scope>NUCLEOTIDE SEQUENCE</scope>
    <source>
        <strain evidence="3">ChiSxjej5B17-1746</strain>
    </source>
</reference>
<proteinExistence type="predicted"/>
<sequence>MPTVFTHPAPLLALGAILGGRLLPARMLLFGVICAVLPDADVIGFRFGIRYADLLGHRGFSHSLLFAVIMGLVGALLAPRLRGGRVMAFGVGLFAVASHILLDAMTNGGLGVAAFWPFDPARHFCAWRPIRVSPFSLRALLSERGLAVFASELRWVWLPCVGAGLSLWLARRLWPACTPRGSGLNGKTPQGGGGAMRRRDVSEGRPRFPRA</sequence>
<feature type="transmembrane region" description="Helical" evidence="2">
    <location>
        <begin position="27"/>
        <end position="47"/>
    </location>
</feature>
<feature type="compositionally biased region" description="Basic and acidic residues" evidence="1">
    <location>
        <begin position="197"/>
        <end position="211"/>
    </location>
</feature>
<dbReference type="PANTHER" id="PTHR35531">
    <property type="entry name" value="INNER MEMBRANE PROTEIN YBCI-RELATED"/>
    <property type="match status" value="1"/>
</dbReference>
<evidence type="ECO:0000256" key="2">
    <source>
        <dbReference type="SAM" id="Phobius"/>
    </source>
</evidence>
<dbReference type="Proteomes" id="UP000824264">
    <property type="component" value="Unassembled WGS sequence"/>
</dbReference>
<gene>
    <name evidence="3" type="ORF">H9874_10720</name>
</gene>
<dbReference type="AlphaFoldDB" id="A0A9D1R3T7"/>
<name>A0A9D1R3T7_9BACT</name>
<feature type="transmembrane region" description="Helical" evidence="2">
    <location>
        <begin position="86"/>
        <end position="102"/>
    </location>
</feature>
<comment type="caution">
    <text evidence="3">The sequence shown here is derived from an EMBL/GenBank/DDBJ whole genome shotgun (WGS) entry which is preliminary data.</text>
</comment>
<evidence type="ECO:0000256" key="1">
    <source>
        <dbReference type="SAM" id="MobiDB-lite"/>
    </source>
</evidence>
<protein>
    <submittedName>
        <fullName evidence="3">Metal-dependent hydrolase</fullName>
    </submittedName>
</protein>
<accession>A0A9D1R3T7</accession>
<dbReference type="EMBL" id="DXGI01000398">
    <property type="protein sequence ID" value="HIW79597.1"/>
    <property type="molecule type" value="Genomic_DNA"/>
</dbReference>
<feature type="transmembrane region" description="Helical" evidence="2">
    <location>
        <begin position="59"/>
        <end position="79"/>
    </location>
</feature>
<reference evidence="3" key="2">
    <citation type="submission" date="2021-04" db="EMBL/GenBank/DDBJ databases">
        <authorList>
            <person name="Gilroy R."/>
        </authorList>
    </citation>
    <scope>NUCLEOTIDE SEQUENCE</scope>
    <source>
        <strain evidence="3">ChiSxjej5B17-1746</strain>
    </source>
</reference>
<organism evidence="3 4">
    <name type="scientific">Candidatus Bilophila faecipullorum</name>
    <dbReference type="NCBI Taxonomy" id="2838482"/>
    <lineage>
        <taxon>Bacteria</taxon>
        <taxon>Pseudomonadati</taxon>
        <taxon>Thermodesulfobacteriota</taxon>
        <taxon>Desulfovibrionia</taxon>
        <taxon>Desulfovibrionales</taxon>
        <taxon>Desulfovibrionaceae</taxon>
        <taxon>Bilophila</taxon>
    </lineage>
</organism>
<keyword evidence="2" id="KW-0812">Transmembrane</keyword>
<dbReference type="PANTHER" id="PTHR35531:SF1">
    <property type="entry name" value="INNER MEMBRANE PROTEIN YBCI-RELATED"/>
    <property type="match status" value="1"/>
</dbReference>
<feature type="region of interest" description="Disordered" evidence="1">
    <location>
        <begin position="181"/>
        <end position="211"/>
    </location>
</feature>
<dbReference type="GO" id="GO:0016787">
    <property type="term" value="F:hydrolase activity"/>
    <property type="evidence" value="ECO:0007669"/>
    <property type="project" value="UniProtKB-KW"/>
</dbReference>
<evidence type="ECO:0000313" key="4">
    <source>
        <dbReference type="Proteomes" id="UP000824264"/>
    </source>
</evidence>
<dbReference type="InterPro" id="IPR007404">
    <property type="entry name" value="YdjM-like"/>
</dbReference>